<dbReference type="EMBL" id="CM001196">
    <property type="protein sequence ID" value="EGP91929.1"/>
    <property type="molecule type" value="Genomic_DNA"/>
</dbReference>
<dbReference type="AlphaFoldDB" id="F9WYM2"/>
<evidence type="ECO:0000313" key="2">
    <source>
        <dbReference type="Proteomes" id="UP000008062"/>
    </source>
</evidence>
<accession>F9WYM2</accession>
<sequence length="69" mass="6953">MPPNAIHSRGICNAFDKRTSMPAVLGGGTDWCGVQCSVVVRSSRSVWDSGGSSWIGAALLTGGGGMKGG</sequence>
<dbReference type="KEGG" id="ztr:MYCGRDRAFT_79045"/>
<proteinExistence type="predicted"/>
<organism evidence="1 2">
    <name type="scientific">Zymoseptoria tritici (strain CBS 115943 / IPO323)</name>
    <name type="common">Speckled leaf blotch fungus</name>
    <name type="synonym">Septoria tritici</name>
    <dbReference type="NCBI Taxonomy" id="336722"/>
    <lineage>
        <taxon>Eukaryota</taxon>
        <taxon>Fungi</taxon>
        <taxon>Dikarya</taxon>
        <taxon>Ascomycota</taxon>
        <taxon>Pezizomycotina</taxon>
        <taxon>Dothideomycetes</taxon>
        <taxon>Dothideomycetidae</taxon>
        <taxon>Mycosphaerellales</taxon>
        <taxon>Mycosphaerellaceae</taxon>
        <taxon>Zymoseptoria</taxon>
    </lineage>
</organism>
<gene>
    <name evidence="1" type="ORF">MYCGRDRAFT_79045</name>
</gene>
<dbReference type="Proteomes" id="UP000008062">
    <property type="component" value="Chromosome 1"/>
</dbReference>
<dbReference type="HOGENOM" id="CLU_2777837_0_0_1"/>
<dbReference type="InParanoid" id="F9WYM2"/>
<protein>
    <submittedName>
        <fullName evidence="1">Uncharacterized protein</fullName>
    </submittedName>
</protein>
<keyword evidence="2" id="KW-1185">Reference proteome</keyword>
<evidence type="ECO:0000313" key="1">
    <source>
        <dbReference type="EMBL" id="EGP91929.1"/>
    </source>
</evidence>
<dbReference type="GeneID" id="13398209"/>
<reference evidence="1 2" key="1">
    <citation type="journal article" date="2011" name="PLoS Genet.">
        <title>Finished genome of the fungal wheat pathogen Mycosphaerella graminicola reveals dispensome structure, chromosome plasticity, and stealth pathogenesis.</title>
        <authorList>
            <person name="Goodwin S.B."/>
            <person name="Ben M'barek S."/>
            <person name="Dhillon B."/>
            <person name="Wittenberg A.H.J."/>
            <person name="Crane C.F."/>
            <person name="Hane J.K."/>
            <person name="Foster A.J."/>
            <person name="Van der Lee T.A.J."/>
            <person name="Grimwood J."/>
            <person name="Aerts A."/>
            <person name="Antoniw J."/>
            <person name="Bailey A."/>
            <person name="Bluhm B."/>
            <person name="Bowler J."/>
            <person name="Bristow J."/>
            <person name="van der Burgt A."/>
            <person name="Canto-Canche B."/>
            <person name="Churchill A.C.L."/>
            <person name="Conde-Ferraez L."/>
            <person name="Cools H.J."/>
            <person name="Coutinho P.M."/>
            <person name="Csukai M."/>
            <person name="Dehal P."/>
            <person name="De Wit P."/>
            <person name="Donzelli B."/>
            <person name="van de Geest H.C."/>
            <person name="van Ham R.C.H.J."/>
            <person name="Hammond-Kosack K.E."/>
            <person name="Henrissat B."/>
            <person name="Kilian A."/>
            <person name="Kobayashi A.K."/>
            <person name="Koopmann E."/>
            <person name="Kourmpetis Y."/>
            <person name="Kuzniar A."/>
            <person name="Lindquist E."/>
            <person name="Lombard V."/>
            <person name="Maliepaard C."/>
            <person name="Martins N."/>
            <person name="Mehrabi R."/>
            <person name="Nap J.P.H."/>
            <person name="Ponomarenko A."/>
            <person name="Rudd J.J."/>
            <person name="Salamov A."/>
            <person name="Schmutz J."/>
            <person name="Schouten H.J."/>
            <person name="Shapiro H."/>
            <person name="Stergiopoulos I."/>
            <person name="Torriani S.F.F."/>
            <person name="Tu H."/>
            <person name="de Vries R.P."/>
            <person name="Waalwijk C."/>
            <person name="Ware S.B."/>
            <person name="Wiebenga A."/>
            <person name="Zwiers L.-H."/>
            <person name="Oliver R.P."/>
            <person name="Grigoriev I.V."/>
            <person name="Kema G.H.J."/>
        </authorList>
    </citation>
    <scope>NUCLEOTIDE SEQUENCE [LARGE SCALE GENOMIC DNA]</scope>
    <source>
        <strain evidence="2">CBS 115943 / IPO323</strain>
    </source>
</reference>
<name>F9WYM2_ZYMTI</name>
<dbReference type="RefSeq" id="XP_003856953.1">
    <property type="nucleotide sequence ID" value="XM_003856905.1"/>
</dbReference>